<keyword evidence="7" id="KW-1185">Reference proteome</keyword>
<organism evidence="6 7">
    <name type="scientific">Gluconacetobacter tumulicola</name>
    <dbReference type="NCBI Taxonomy" id="1017177"/>
    <lineage>
        <taxon>Bacteria</taxon>
        <taxon>Pseudomonadati</taxon>
        <taxon>Pseudomonadota</taxon>
        <taxon>Alphaproteobacteria</taxon>
        <taxon>Acetobacterales</taxon>
        <taxon>Acetobacteraceae</taxon>
        <taxon>Gluconacetobacter</taxon>
    </lineage>
</organism>
<dbReference type="GO" id="GO:0140359">
    <property type="term" value="F:ABC-type transporter activity"/>
    <property type="evidence" value="ECO:0007669"/>
    <property type="project" value="InterPro"/>
</dbReference>
<feature type="domain" description="ABC transporter" evidence="5">
    <location>
        <begin position="2"/>
        <end position="221"/>
    </location>
</feature>
<dbReference type="AlphaFoldDB" id="A0A7W4JGE3"/>
<dbReference type="GO" id="GO:0005524">
    <property type="term" value="F:ATP binding"/>
    <property type="evidence" value="ECO:0007669"/>
    <property type="project" value="UniProtKB-KW"/>
</dbReference>
<keyword evidence="2" id="KW-0813">Transport</keyword>
<sequence length="311" mass="35429">MIRCVDIVKEFHTSSGMKRVLNGVNFTIQRGEKWGILGHNGAGKSTLLRIIGGVDVPTSGRVEMDMSVSWPLAFSGAFQGSLSGLDNLRFIARIYNRDYDEMRRFVDDFAELGQHLREPVKNYSSGMKARLAFALSIAIEFDSYLIDEVAMVGDARFAERCRRELFEKRKDRALVIVSHSMEYIRDACDHSMVLQDGKMTICNSVQEGIDIYNRLLTGKTLTERTPETDTHYIDSIRDENGEPIVSTDPSSIQNKIVTEEEIELLFQSILNRSVNNDAYKIQCVRDKRTVLDMINQLVRSEEFYLIKKGYG</sequence>
<evidence type="ECO:0000313" key="7">
    <source>
        <dbReference type="Proteomes" id="UP000525623"/>
    </source>
</evidence>
<dbReference type="InterPro" id="IPR015860">
    <property type="entry name" value="ABC_transpr_TagH-like"/>
</dbReference>
<evidence type="ECO:0000256" key="4">
    <source>
        <dbReference type="ARBA" id="ARBA00022840"/>
    </source>
</evidence>
<dbReference type="InterPro" id="IPR027417">
    <property type="entry name" value="P-loop_NTPase"/>
</dbReference>
<reference evidence="6 7" key="1">
    <citation type="submission" date="2020-04" db="EMBL/GenBank/DDBJ databases">
        <title>Description of novel Gluconacetobacter.</title>
        <authorList>
            <person name="Sombolestani A."/>
        </authorList>
    </citation>
    <scope>NUCLEOTIDE SEQUENCE [LARGE SCALE GENOMIC DNA]</scope>
    <source>
        <strain evidence="6 7">LMG 27725</strain>
    </source>
</reference>
<dbReference type="CDD" id="cd03220">
    <property type="entry name" value="ABC_KpsT_Wzt"/>
    <property type="match status" value="1"/>
</dbReference>
<dbReference type="GO" id="GO:0016887">
    <property type="term" value="F:ATP hydrolysis activity"/>
    <property type="evidence" value="ECO:0007669"/>
    <property type="project" value="InterPro"/>
</dbReference>
<dbReference type="InterPro" id="IPR003593">
    <property type="entry name" value="AAA+_ATPase"/>
</dbReference>
<evidence type="ECO:0000313" key="6">
    <source>
        <dbReference type="EMBL" id="MBB2180758.1"/>
    </source>
</evidence>
<dbReference type="EMBL" id="JABEQL010000030">
    <property type="protein sequence ID" value="MBB2180758.1"/>
    <property type="molecule type" value="Genomic_DNA"/>
</dbReference>
<dbReference type="InterPro" id="IPR003439">
    <property type="entry name" value="ABC_transporter-like_ATP-bd"/>
</dbReference>
<evidence type="ECO:0000259" key="5">
    <source>
        <dbReference type="PROSITE" id="PS50893"/>
    </source>
</evidence>
<name>A0A7W4JGE3_9PROT</name>
<dbReference type="SMART" id="SM00382">
    <property type="entry name" value="AAA"/>
    <property type="match status" value="1"/>
</dbReference>
<keyword evidence="4 6" id="KW-0067">ATP-binding</keyword>
<dbReference type="PROSITE" id="PS50893">
    <property type="entry name" value="ABC_TRANSPORTER_2"/>
    <property type="match status" value="1"/>
</dbReference>
<evidence type="ECO:0000256" key="2">
    <source>
        <dbReference type="ARBA" id="ARBA00022448"/>
    </source>
</evidence>
<gene>
    <name evidence="6" type="ORF">HLH29_16595</name>
</gene>
<comment type="caution">
    <text evidence="6">The sequence shown here is derived from an EMBL/GenBank/DDBJ whole genome shotgun (WGS) entry which is preliminary data.</text>
</comment>
<dbReference type="SUPFAM" id="SSF52540">
    <property type="entry name" value="P-loop containing nucleoside triphosphate hydrolases"/>
    <property type="match status" value="1"/>
</dbReference>
<dbReference type="PANTHER" id="PTHR46743">
    <property type="entry name" value="TEICHOIC ACIDS EXPORT ATP-BINDING PROTEIN TAGH"/>
    <property type="match status" value="1"/>
</dbReference>
<evidence type="ECO:0000256" key="1">
    <source>
        <dbReference type="ARBA" id="ARBA00005417"/>
    </source>
</evidence>
<evidence type="ECO:0000256" key="3">
    <source>
        <dbReference type="ARBA" id="ARBA00022741"/>
    </source>
</evidence>
<protein>
    <submittedName>
        <fullName evidence="6">ABC transporter ATP-binding protein</fullName>
    </submittedName>
</protein>
<dbReference type="InterPro" id="IPR050683">
    <property type="entry name" value="Bact_Polysacc_Export_ATP-bd"/>
</dbReference>
<dbReference type="GO" id="GO:0016020">
    <property type="term" value="C:membrane"/>
    <property type="evidence" value="ECO:0007669"/>
    <property type="project" value="InterPro"/>
</dbReference>
<accession>A0A7W4JGE3</accession>
<dbReference type="InterPro" id="IPR017871">
    <property type="entry name" value="ABC_transporter-like_CS"/>
</dbReference>
<dbReference type="PANTHER" id="PTHR46743:SF2">
    <property type="entry name" value="TEICHOIC ACIDS EXPORT ATP-BINDING PROTEIN TAGH"/>
    <property type="match status" value="1"/>
</dbReference>
<dbReference type="Pfam" id="PF00005">
    <property type="entry name" value="ABC_tran"/>
    <property type="match status" value="1"/>
</dbReference>
<proteinExistence type="inferred from homology"/>
<keyword evidence="3" id="KW-0547">Nucleotide-binding</keyword>
<dbReference type="Gene3D" id="3.40.50.300">
    <property type="entry name" value="P-loop containing nucleotide triphosphate hydrolases"/>
    <property type="match status" value="1"/>
</dbReference>
<comment type="similarity">
    <text evidence="1">Belongs to the ABC transporter superfamily.</text>
</comment>
<dbReference type="PROSITE" id="PS00211">
    <property type="entry name" value="ABC_TRANSPORTER_1"/>
    <property type="match status" value="1"/>
</dbReference>
<dbReference type="Proteomes" id="UP000525623">
    <property type="component" value="Unassembled WGS sequence"/>
</dbReference>